<keyword evidence="3" id="KW-1133">Transmembrane helix</keyword>
<keyword evidence="3" id="KW-0472">Membrane</keyword>
<reference evidence="5 6" key="1">
    <citation type="journal article" date="2018" name="Aquat. Microb. Ecol.">
        <title>Gammaproteobacterial methanotrophs dominate.</title>
        <authorList>
            <person name="Rissanen A.J."/>
            <person name="Saarenheimo J."/>
            <person name="Tiirola M."/>
            <person name="Peura S."/>
            <person name="Aalto S.L."/>
            <person name="Karvinen A."/>
            <person name="Nykanen H."/>
        </authorList>
    </citation>
    <scope>NUCLEOTIDE SEQUENCE [LARGE SCALE GENOMIC DNA]</scope>
    <source>
        <strain evidence="5">AMbin10</strain>
    </source>
</reference>
<keyword evidence="3" id="KW-0812">Transmembrane</keyword>
<feature type="transmembrane region" description="Helical" evidence="3">
    <location>
        <begin position="132"/>
        <end position="150"/>
    </location>
</feature>
<evidence type="ECO:0000256" key="1">
    <source>
        <dbReference type="ARBA" id="ARBA00022729"/>
    </source>
</evidence>
<evidence type="ECO:0000256" key="3">
    <source>
        <dbReference type="SAM" id="Phobius"/>
    </source>
</evidence>
<dbReference type="Proteomes" id="UP000249396">
    <property type="component" value="Unassembled WGS sequence"/>
</dbReference>
<gene>
    <name evidence="5" type="ORF">DM484_29210</name>
</gene>
<dbReference type="Gene3D" id="6.10.250.3110">
    <property type="match status" value="1"/>
</dbReference>
<dbReference type="AlphaFoldDB" id="A0A2W4S1A9"/>
<sequence>METEDRLGGALKKSLLTMLLLSCLNAQAESAVRVEESMKTLAKWQTENQRLKADLAAMQTAREAAEKSIQELTAETARLNSEVIAIRQASANVLQIQNERDTLTEDKRNLVSELDMLKRKIKAQDTGNKENWFLLGAGVLLGGILLGVILPRLSWHKKNSWDTF</sequence>
<keyword evidence="1 4" id="KW-0732">Signal</keyword>
<keyword evidence="2" id="KW-0175">Coiled coil</keyword>
<feature type="chain" id="PRO_5016154729" evidence="4">
    <location>
        <begin position="29"/>
        <end position="164"/>
    </location>
</feature>
<dbReference type="InterPro" id="IPR016476">
    <property type="entry name" value="SH3_dom_pro"/>
</dbReference>
<comment type="caution">
    <text evidence="5">The sequence shown here is derived from an EMBL/GenBank/DDBJ whole genome shotgun (WGS) entry which is preliminary data.</text>
</comment>
<evidence type="ECO:0000313" key="6">
    <source>
        <dbReference type="Proteomes" id="UP000249396"/>
    </source>
</evidence>
<protein>
    <submittedName>
        <fullName evidence="5">TIGR04211 family SH3 domain-containing protein</fullName>
    </submittedName>
</protein>
<organism evidence="5 6">
    <name type="scientific">Candidatus Methylumidiphilus alinenensis</name>
    <dbReference type="NCBI Taxonomy" id="2202197"/>
    <lineage>
        <taxon>Bacteria</taxon>
        <taxon>Pseudomonadati</taxon>
        <taxon>Pseudomonadota</taxon>
        <taxon>Gammaproteobacteria</taxon>
        <taxon>Methylococcales</taxon>
        <taxon>Candidatus Methylumidiphilus</taxon>
    </lineage>
</organism>
<evidence type="ECO:0000256" key="2">
    <source>
        <dbReference type="SAM" id="Coils"/>
    </source>
</evidence>
<evidence type="ECO:0000313" key="5">
    <source>
        <dbReference type="EMBL" id="PZN69730.1"/>
    </source>
</evidence>
<accession>A0A2W4S1A9</accession>
<dbReference type="EMBL" id="QJPH01000571">
    <property type="protein sequence ID" value="PZN69730.1"/>
    <property type="molecule type" value="Genomic_DNA"/>
</dbReference>
<feature type="signal peptide" evidence="4">
    <location>
        <begin position="1"/>
        <end position="28"/>
    </location>
</feature>
<proteinExistence type="predicted"/>
<feature type="coiled-coil region" evidence="2">
    <location>
        <begin position="34"/>
        <end position="120"/>
    </location>
</feature>
<dbReference type="NCBIfam" id="TIGR04211">
    <property type="entry name" value="SH3_and_anchor"/>
    <property type="match status" value="1"/>
</dbReference>
<name>A0A2W4S1A9_9GAMM</name>
<evidence type="ECO:0000256" key="4">
    <source>
        <dbReference type="SAM" id="SignalP"/>
    </source>
</evidence>